<dbReference type="EMBL" id="GDID01007465">
    <property type="protein sequence ID" value="JAP89141.1"/>
    <property type="molecule type" value="Transcribed_RNA"/>
</dbReference>
<dbReference type="AlphaFoldDB" id="A0A146K0E6"/>
<feature type="non-terminal residue" evidence="1">
    <location>
        <position position="1"/>
    </location>
</feature>
<name>A0A146K0E6_9EUKA</name>
<proteinExistence type="predicted"/>
<protein>
    <submittedName>
        <fullName evidence="1">Uncharacterized protein</fullName>
    </submittedName>
</protein>
<gene>
    <name evidence="1" type="ORF">TPC1_31364</name>
</gene>
<feature type="non-terminal residue" evidence="1">
    <location>
        <position position="371"/>
    </location>
</feature>
<organism evidence="1">
    <name type="scientific">Trepomonas sp. PC1</name>
    <dbReference type="NCBI Taxonomy" id="1076344"/>
    <lineage>
        <taxon>Eukaryota</taxon>
        <taxon>Metamonada</taxon>
        <taxon>Diplomonadida</taxon>
        <taxon>Hexamitidae</taxon>
        <taxon>Hexamitinae</taxon>
        <taxon>Trepomonas</taxon>
    </lineage>
</organism>
<reference evidence="1" key="1">
    <citation type="submission" date="2015-07" db="EMBL/GenBank/DDBJ databases">
        <title>Adaptation to a free-living lifestyle via gene acquisitions in the diplomonad Trepomonas sp. PC1.</title>
        <authorList>
            <person name="Xu F."/>
            <person name="Jerlstrom-Hultqvist J."/>
            <person name="Kolisko M."/>
            <person name="Simpson A.G.B."/>
            <person name="Roger A.J."/>
            <person name="Svard S.G."/>
            <person name="Andersson J.O."/>
        </authorList>
    </citation>
    <scope>NUCLEOTIDE SEQUENCE</scope>
    <source>
        <strain evidence="1">PC1</strain>
    </source>
</reference>
<evidence type="ECO:0000313" key="1">
    <source>
        <dbReference type="EMBL" id="JAP89141.1"/>
    </source>
</evidence>
<sequence>VQCFEDLEDIPYAEYSGNNLLQFEEADLYDGVMLQVETEFEHGFENINYVTLHLVSKAVQNLQIQNQVSIFVSIYNDDDFQTQLLAAQLKFCIDSSIAYEFVPPGVLETPCIYLFVKESSAELFLLNFGVSALEFNSQLQKALGEDNFVDLQRPTTLNPVSLPFSVIFCDFVLISSKTLFRVYKFNRFLQSSELSVVEVLFKVFQVYSFNLSVIQNQNYYELRVEPTKDQPQNILKPTEYDEKTAQKWINGQKCQEYLRQIQEFARLAQRQFVALSQDFKAIPLKMVSECEKNCFKSQLFFKAAQKQKLAVELGLEETFEDKFTEFKLTEVQEKCKYEEIGGFNLYKEYEWCAQDEIAIQEAIDKEANKIN</sequence>
<accession>A0A146K0E6</accession>